<evidence type="ECO:0008006" key="3">
    <source>
        <dbReference type="Google" id="ProtNLM"/>
    </source>
</evidence>
<protein>
    <recommendedName>
        <fullName evidence="3">F-box domain-containing protein</fullName>
    </recommendedName>
</protein>
<evidence type="ECO:0000313" key="1">
    <source>
        <dbReference type="EMBL" id="KAK6499002.1"/>
    </source>
</evidence>
<dbReference type="Proteomes" id="UP001370758">
    <property type="component" value="Unassembled WGS sequence"/>
</dbReference>
<reference evidence="1 2" key="1">
    <citation type="submission" date="2023-08" db="EMBL/GenBank/DDBJ databases">
        <authorList>
            <person name="Palmer J.M."/>
        </authorList>
    </citation>
    <scope>NUCLEOTIDE SEQUENCE [LARGE SCALE GENOMIC DNA]</scope>
    <source>
        <strain evidence="1 2">TWF481</strain>
    </source>
</reference>
<sequence>MSRNPPKAPAIIPSAAQHALQIPEILEAIVIWSLHLHYVYDDRCRRVNQLRRVAKVWQMTVDHNPTLRTFAFRDPPNATSDSKTHLATFCRPYCGALEYELAAITELAMSDKTVGLSEFHKVSHSITMTHGSLIKGFRKKRKVPRCLASDIYITKPAVGSVYLRFSGSANSDWLDALNGIAKPTDFVHNLFDSFEYDYHIESPTGVNAQDLLGGIDKAVNSLYTLRKGSFLVQKIEVWIGNPALLKERPQSIPGWQIRKLWESKPWKS</sequence>
<comment type="caution">
    <text evidence="1">The sequence shown here is derived from an EMBL/GenBank/DDBJ whole genome shotgun (WGS) entry which is preliminary data.</text>
</comment>
<gene>
    <name evidence="1" type="ORF">TWF481_011571</name>
</gene>
<name>A0AAV9VZV3_9PEZI</name>
<dbReference type="EMBL" id="JAVHJL010000008">
    <property type="protein sequence ID" value="KAK6499002.1"/>
    <property type="molecule type" value="Genomic_DNA"/>
</dbReference>
<organism evidence="1 2">
    <name type="scientific">Arthrobotrys musiformis</name>
    <dbReference type="NCBI Taxonomy" id="47236"/>
    <lineage>
        <taxon>Eukaryota</taxon>
        <taxon>Fungi</taxon>
        <taxon>Dikarya</taxon>
        <taxon>Ascomycota</taxon>
        <taxon>Pezizomycotina</taxon>
        <taxon>Orbiliomycetes</taxon>
        <taxon>Orbiliales</taxon>
        <taxon>Orbiliaceae</taxon>
        <taxon>Arthrobotrys</taxon>
    </lineage>
</organism>
<proteinExistence type="predicted"/>
<accession>A0AAV9VZV3</accession>
<evidence type="ECO:0000313" key="2">
    <source>
        <dbReference type="Proteomes" id="UP001370758"/>
    </source>
</evidence>
<dbReference type="AlphaFoldDB" id="A0AAV9VZV3"/>
<keyword evidence="2" id="KW-1185">Reference proteome</keyword>